<dbReference type="AlphaFoldDB" id="C3ZZH2"/>
<gene>
    <name evidence="2" type="ORF">BRAFLDRAFT_110116</name>
</gene>
<feature type="compositionally biased region" description="Basic and acidic residues" evidence="1">
    <location>
        <begin position="217"/>
        <end position="229"/>
    </location>
</feature>
<proteinExistence type="predicted"/>
<feature type="region of interest" description="Disordered" evidence="1">
    <location>
        <begin position="1"/>
        <end position="82"/>
    </location>
</feature>
<dbReference type="InParanoid" id="C3ZZH2"/>
<evidence type="ECO:0000256" key="1">
    <source>
        <dbReference type="SAM" id="MobiDB-lite"/>
    </source>
</evidence>
<name>C3ZZH2_BRAFL</name>
<protein>
    <submittedName>
        <fullName evidence="2">Uncharacterized protein</fullName>
    </submittedName>
</protein>
<feature type="compositionally biased region" description="Basic residues" evidence="1">
    <location>
        <begin position="65"/>
        <end position="82"/>
    </location>
</feature>
<accession>C3ZZH2</accession>
<feature type="compositionally biased region" description="Polar residues" evidence="1">
    <location>
        <begin position="238"/>
        <end position="249"/>
    </location>
</feature>
<evidence type="ECO:0000313" key="2">
    <source>
        <dbReference type="EMBL" id="EEN42055.1"/>
    </source>
</evidence>
<organism>
    <name type="scientific">Branchiostoma floridae</name>
    <name type="common">Florida lancelet</name>
    <name type="synonym">Amphioxus</name>
    <dbReference type="NCBI Taxonomy" id="7739"/>
    <lineage>
        <taxon>Eukaryota</taxon>
        <taxon>Metazoa</taxon>
        <taxon>Chordata</taxon>
        <taxon>Cephalochordata</taxon>
        <taxon>Leptocardii</taxon>
        <taxon>Amphioxiformes</taxon>
        <taxon>Branchiostomatidae</taxon>
        <taxon>Branchiostoma</taxon>
    </lineage>
</organism>
<reference evidence="2" key="1">
    <citation type="journal article" date="2008" name="Nature">
        <title>The amphioxus genome and the evolution of the chordate karyotype.</title>
        <authorList>
            <consortium name="US DOE Joint Genome Institute (JGI-PGF)"/>
            <person name="Putnam N.H."/>
            <person name="Butts T."/>
            <person name="Ferrier D.E.K."/>
            <person name="Furlong R.F."/>
            <person name="Hellsten U."/>
            <person name="Kawashima T."/>
            <person name="Robinson-Rechavi M."/>
            <person name="Shoguchi E."/>
            <person name="Terry A."/>
            <person name="Yu J.-K."/>
            <person name="Benito-Gutierrez E.L."/>
            <person name="Dubchak I."/>
            <person name="Garcia-Fernandez J."/>
            <person name="Gibson-Brown J.J."/>
            <person name="Grigoriev I.V."/>
            <person name="Horton A.C."/>
            <person name="de Jong P.J."/>
            <person name="Jurka J."/>
            <person name="Kapitonov V.V."/>
            <person name="Kohara Y."/>
            <person name="Kuroki Y."/>
            <person name="Lindquist E."/>
            <person name="Lucas S."/>
            <person name="Osoegawa K."/>
            <person name="Pennacchio L.A."/>
            <person name="Salamov A.A."/>
            <person name="Satou Y."/>
            <person name="Sauka-Spengler T."/>
            <person name="Schmutz J."/>
            <person name="Shin-I T."/>
            <person name="Toyoda A."/>
            <person name="Bronner-Fraser M."/>
            <person name="Fujiyama A."/>
            <person name="Holland L.Z."/>
            <person name="Holland P.W.H."/>
            <person name="Satoh N."/>
            <person name="Rokhsar D.S."/>
        </authorList>
    </citation>
    <scope>NUCLEOTIDE SEQUENCE [LARGE SCALE GENOMIC DNA]</scope>
    <source>
        <strain evidence="2">S238N-H82</strain>
        <tissue evidence="2">Testes</tissue>
    </source>
</reference>
<dbReference type="EMBL" id="GG666751">
    <property type="protein sequence ID" value="EEN42055.1"/>
    <property type="molecule type" value="Genomic_DNA"/>
</dbReference>
<feature type="region of interest" description="Disordered" evidence="1">
    <location>
        <begin position="201"/>
        <end position="255"/>
    </location>
</feature>
<feature type="compositionally biased region" description="Pro residues" evidence="1">
    <location>
        <begin position="7"/>
        <end position="17"/>
    </location>
</feature>
<sequence>MIRHQRPVPPPPPPPVPAQAAASPQPGRVQQAAHSGTGGPVLPQPQAPPVQALASVVPPVPASRPKFRRPSFRRPRVHQSRHKRPVFLQFPASRPRLRRPQFRRTQFRRSRVHQSRLNRPLFLQLLASRPRLSRPRVHQSRHKRPVFLQFLASRPRVVSRRNVPWEFMTVVRSNNLLPYTGRAVDGDRLLNRMYARGSKTVYIRKRLQNDEPPEPEENPHEQSHMDTTDPSKFIGDPSVSSTSRSGNNESMEDSLEVSILEEMEVDEQQVPRTYKVVEGATKKGKPQLVDNMGYRFGVQRNP</sequence>